<reference evidence="1" key="1">
    <citation type="submission" date="2020-03" db="EMBL/GenBank/DDBJ databases">
        <title>A transcriptome and proteome of the tick Rhipicephalus microplus shaped by the genetic composition of its hosts and developmental stage.</title>
        <authorList>
            <person name="Garcia G.R."/>
            <person name="Ribeiro J.M.C."/>
            <person name="Maruyama S.R."/>
            <person name="Gardinasse L.G."/>
            <person name="Nelson K."/>
            <person name="Ferreira B.R."/>
            <person name="Andrade T.G."/>
            <person name="Santos I.K.F.M."/>
        </authorList>
    </citation>
    <scope>NUCLEOTIDE SEQUENCE</scope>
    <source>
        <strain evidence="1">NSGR</strain>
        <tissue evidence="1">Salivary glands</tissue>
    </source>
</reference>
<dbReference type="EMBL" id="GIKN01007226">
    <property type="protein sequence ID" value="NIE49499.1"/>
    <property type="molecule type" value="Transcribed_RNA"/>
</dbReference>
<evidence type="ECO:0000313" key="1">
    <source>
        <dbReference type="EMBL" id="NIE49499.1"/>
    </source>
</evidence>
<organism evidence="1">
    <name type="scientific">Rhipicephalus microplus</name>
    <name type="common">Cattle tick</name>
    <name type="synonym">Boophilus microplus</name>
    <dbReference type="NCBI Taxonomy" id="6941"/>
    <lineage>
        <taxon>Eukaryota</taxon>
        <taxon>Metazoa</taxon>
        <taxon>Ecdysozoa</taxon>
        <taxon>Arthropoda</taxon>
        <taxon>Chelicerata</taxon>
        <taxon>Arachnida</taxon>
        <taxon>Acari</taxon>
        <taxon>Parasitiformes</taxon>
        <taxon>Ixodida</taxon>
        <taxon>Ixodoidea</taxon>
        <taxon>Ixodidae</taxon>
        <taxon>Rhipicephalinae</taxon>
        <taxon>Rhipicephalus</taxon>
        <taxon>Boophilus</taxon>
    </lineage>
</organism>
<name>A0A6G5AFB5_RHIMP</name>
<proteinExistence type="predicted"/>
<sequence length="113" mass="12429">MEKENVFQDIFRRTAILLVPQQASLPHVMLASKYCTKVTRKKSDIVNASLLQRSTTSGKRRSSTFNQSIVSCSLEGQLRRDHGMFAALTDIQLPTGLAVVIGNAIALNGCLDH</sequence>
<accession>A0A6G5AFB5</accession>
<dbReference type="AlphaFoldDB" id="A0A6G5AFB5"/>
<protein>
    <submittedName>
        <fullName evidence="1">Uncharacterized protein</fullName>
    </submittedName>
</protein>